<dbReference type="GO" id="GO:0015627">
    <property type="term" value="C:type II protein secretion system complex"/>
    <property type="evidence" value="ECO:0007669"/>
    <property type="project" value="InterPro"/>
</dbReference>
<gene>
    <name evidence="7" type="ORF">FVP33_09840</name>
</gene>
<dbReference type="Gene3D" id="3.30.700.10">
    <property type="entry name" value="Glycoprotein, Type 4 Pilin"/>
    <property type="match status" value="1"/>
</dbReference>
<dbReference type="PRINTS" id="PR00813">
    <property type="entry name" value="BCTERIALGSPG"/>
</dbReference>
<keyword evidence="4 6" id="KW-1133">Transmembrane helix</keyword>
<dbReference type="Proteomes" id="UP000321379">
    <property type="component" value="Unassembled WGS sequence"/>
</dbReference>
<dbReference type="NCBIfam" id="TIGR02532">
    <property type="entry name" value="IV_pilin_GFxxxE"/>
    <property type="match status" value="1"/>
</dbReference>
<evidence type="ECO:0000256" key="5">
    <source>
        <dbReference type="ARBA" id="ARBA00023136"/>
    </source>
</evidence>
<dbReference type="GO" id="GO:0015628">
    <property type="term" value="P:protein secretion by the type II secretion system"/>
    <property type="evidence" value="ECO:0007669"/>
    <property type="project" value="InterPro"/>
</dbReference>
<evidence type="ECO:0000256" key="2">
    <source>
        <dbReference type="ARBA" id="ARBA00022481"/>
    </source>
</evidence>
<organism evidence="7 8">
    <name type="scientific">Lacisediminihabitans profunda</name>
    <dbReference type="NCBI Taxonomy" id="2594790"/>
    <lineage>
        <taxon>Bacteria</taxon>
        <taxon>Bacillati</taxon>
        <taxon>Actinomycetota</taxon>
        <taxon>Actinomycetes</taxon>
        <taxon>Micrococcales</taxon>
        <taxon>Microbacteriaceae</taxon>
        <taxon>Lacisediminihabitans</taxon>
    </lineage>
</organism>
<proteinExistence type="predicted"/>
<keyword evidence="5 6" id="KW-0472">Membrane</keyword>
<name>A0A5C8UQV2_9MICO</name>
<keyword evidence="2" id="KW-0488">Methylation</keyword>
<dbReference type="EMBL" id="VRMG01000007">
    <property type="protein sequence ID" value="TXN30310.1"/>
    <property type="molecule type" value="Genomic_DNA"/>
</dbReference>
<comment type="caution">
    <text evidence="7">The sequence shown here is derived from an EMBL/GenBank/DDBJ whole genome shotgun (WGS) entry which is preliminary data.</text>
</comment>
<accession>A0A5C8UQV2</accession>
<evidence type="ECO:0000313" key="7">
    <source>
        <dbReference type="EMBL" id="TXN30310.1"/>
    </source>
</evidence>
<comment type="subcellular location">
    <subcellularLocation>
        <location evidence="1">Membrane</location>
        <topology evidence="1">Single-pass membrane protein</topology>
    </subcellularLocation>
</comment>
<dbReference type="InterPro" id="IPR045584">
    <property type="entry name" value="Pilin-like"/>
</dbReference>
<protein>
    <submittedName>
        <fullName evidence="7">Prepilin-type N-terminal cleavage/methylation domain-containing protein</fullName>
    </submittedName>
</protein>
<evidence type="ECO:0000256" key="4">
    <source>
        <dbReference type="ARBA" id="ARBA00022989"/>
    </source>
</evidence>
<dbReference type="RefSeq" id="WP_147783494.1">
    <property type="nucleotide sequence ID" value="NZ_VRMG01000007.1"/>
</dbReference>
<evidence type="ECO:0000256" key="3">
    <source>
        <dbReference type="ARBA" id="ARBA00022692"/>
    </source>
</evidence>
<dbReference type="Pfam" id="PF07963">
    <property type="entry name" value="N_methyl"/>
    <property type="match status" value="1"/>
</dbReference>
<keyword evidence="3 6" id="KW-0812">Transmembrane</keyword>
<dbReference type="PANTHER" id="PTHR30093">
    <property type="entry name" value="GENERAL SECRETION PATHWAY PROTEIN G"/>
    <property type="match status" value="1"/>
</dbReference>
<evidence type="ECO:0000256" key="1">
    <source>
        <dbReference type="ARBA" id="ARBA00004167"/>
    </source>
</evidence>
<feature type="transmembrane region" description="Helical" evidence="6">
    <location>
        <begin position="21"/>
        <end position="46"/>
    </location>
</feature>
<dbReference type="InterPro" id="IPR000983">
    <property type="entry name" value="Bac_GSPG_pilin"/>
</dbReference>
<dbReference type="AlphaFoldDB" id="A0A5C8UQV2"/>
<keyword evidence="8" id="KW-1185">Reference proteome</keyword>
<dbReference type="InterPro" id="IPR012902">
    <property type="entry name" value="N_methyl_site"/>
</dbReference>
<dbReference type="GO" id="GO:0016020">
    <property type="term" value="C:membrane"/>
    <property type="evidence" value="ECO:0007669"/>
    <property type="project" value="UniProtKB-SubCell"/>
</dbReference>
<evidence type="ECO:0000256" key="6">
    <source>
        <dbReference type="SAM" id="Phobius"/>
    </source>
</evidence>
<sequence length="141" mass="14516">MSCLKCAPAARRRTLREGSQGFTLIELLVVVLIIGILAAVALPVYMSLQGNARDSAAKSDLAGAKTAVIGYETDKRAFPTAIDGATLGRYGYTSTTVDWSTSLAPSTGTSFCLVATSSTGNKFYATDVLGVGAENVAPAGC</sequence>
<evidence type="ECO:0000313" key="8">
    <source>
        <dbReference type="Proteomes" id="UP000321379"/>
    </source>
</evidence>
<dbReference type="PANTHER" id="PTHR30093:SF44">
    <property type="entry name" value="TYPE II SECRETION SYSTEM CORE PROTEIN G"/>
    <property type="match status" value="1"/>
</dbReference>
<dbReference type="SUPFAM" id="SSF54523">
    <property type="entry name" value="Pili subunits"/>
    <property type="match status" value="1"/>
</dbReference>
<reference evidence="7 8" key="1">
    <citation type="submission" date="2019-08" db="EMBL/GenBank/DDBJ databases">
        <title>Bacterial whole genome sequence for Glaciihabitans sp. CHu50b-6-2.</title>
        <authorList>
            <person name="Jin L."/>
        </authorList>
    </citation>
    <scope>NUCLEOTIDE SEQUENCE [LARGE SCALE GENOMIC DNA]</scope>
    <source>
        <strain evidence="7 8">CHu50b-6-2</strain>
    </source>
</reference>
<dbReference type="PROSITE" id="PS00409">
    <property type="entry name" value="PROKAR_NTER_METHYL"/>
    <property type="match status" value="1"/>
</dbReference>